<proteinExistence type="predicted"/>
<dbReference type="InterPro" id="IPR036869">
    <property type="entry name" value="J_dom_sf"/>
</dbReference>
<dbReference type="Gene3D" id="1.10.287.110">
    <property type="entry name" value="DnaJ domain"/>
    <property type="match status" value="1"/>
</dbReference>
<dbReference type="SMART" id="SM00271">
    <property type="entry name" value="DnaJ"/>
    <property type="match status" value="1"/>
</dbReference>
<comment type="caution">
    <text evidence="3">The sequence shown here is derived from an EMBL/GenBank/DDBJ whole genome shotgun (WGS) entry which is preliminary data.</text>
</comment>
<dbReference type="InterPro" id="IPR001623">
    <property type="entry name" value="DnaJ_domain"/>
</dbReference>
<dbReference type="RefSeq" id="WP_150279380.1">
    <property type="nucleotide sequence ID" value="NZ_BMFF01000003.1"/>
</dbReference>
<keyword evidence="4" id="KW-1185">Reference proteome</keyword>
<sequence length="206" mass="23584">MNRPNPDDLLPADFDRFVLSCLADAPGGIDEFSLIKVLAAHFPDTLFAEPGALRDPLTLFQTHFLLFHALYRLSDRLTEQGLELQVHALSIRMLPRGQVAEQRTLLREADPLRSYYLDWEQWLTTQGEDVERLLKGFSQGGAGVSRQEVSAALEVFELREPVDARRIKQRYRELMSQHHPDRGGSTDRVQDVNQALLILQRYYGKP</sequence>
<dbReference type="EMBL" id="BMFF01000003">
    <property type="protein sequence ID" value="GGC96882.1"/>
    <property type="molecule type" value="Genomic_DNA"/>
</dbReference>
<evidence type="ECO:0000313" key="4">
    <source>
        <dbReference type="Proteomes" id="UP000638188"/>
    </source>
</evidence>
<reference evidence="4" key="1">
    <citation type="journal article" date="2019" name="Int. J. Syst. Evol. Microbiol.">
        <title>The Global Catalogue of Microorganisms (GCM) 10K type strain sequencing project: providing services to taxonomists for standard genome sequencing and annotation.</title>
        <authorList>
            <consortium name="The Broad Institute Genomics Platform"/>
            <consortium name="The Broad Institute Genome Sequencing Center for Infectious Disease"/>
            <person name="Wu L."/>
            <person name="Ma J."/>
        </authorList>
    </citation>
    <scope>NUCLEOTIDE SEQUENCE [LARGE SCALE GENOMIC DNA]</scope>
    <source>
        <strain evidence="4">CGMCC 1.12482</strain>
    </source>
</reference>
<evidence type="ECO:0000256" key="1">
    <source>
        <dbReference type="ARBA" id="ARBA00023186"/>
    </source>
</evidence>
<dbReference type="PROSITE" id="PS50076">
    <property type="entry name" value="DNAJ_2"/>
    <property type="match status" value="1"/>
</dbReference>
<dbReference type="CDD" id="cd06257">
    <property type="entry name" value="DnaJ"/>
    <property type="match status" value="1"/>
</dbReference>
<dbReference type="SUPFAM" id="SSF46565">
    <property type="entry name" value="Chaperone J-domain"/>
    <property type="match status" value="1"/>
</dbReference>
<feature type="domain" description="J" evidence="2">
    <location>
        <begin position="151"/>
        <end position="206"/>
    </location>
</feature>
<dbReference type="Proteomes" id="UP000638188">
    <property type="component" value="Unassembled WGS sequence"/>
</dbReference>
<organism evidence="3 4">
    <name type="scientific">Halopseudomonas salina</name>
    <dbReference type="NCBI Taxonomy" id="1323744"/>
    <lineage>
        <taxon>Bacteria</taxon>
        <taxon>Pseudomonadati</taxon>
        <taxon>Pseudomonadota</taxon>
        <taxon>Gammaproteobacteria</taxon>
        <taxon>Pseudomonadales</taxon>
        <taxon>Pseudomonadaceae</taxon>
        <taxon>Halopseudomonas</taxon>
    </lineage>
</organism>
<dbReference type="Pfam" id="PF12339">
    <property type="entry name" value="DNAJ_related"/>
    <property type="match status" value="1"/>
</dbReference>
<name>A0ABQ1PGR6_9GAMM</name>
<evidence type="ECO:0000313" key="3">
    <source>
        <dbReference type="EMBL" id="GGC96882.1"/>
    </source>
</evidence>
<dbReference type="InterPro" id="IPR021059">
    <property type="entry name" value="DnaJ-related_N"/>
</dbReference>
<evidence type="ECO:0000259" key="2">
    <source>
        <dbReference type="PROSITE" id="PS50076"/>
    </source>
</evidence>
<protein>
    <recommendedName>
        <fullName evidence="2">J domain-containing protein</fullName>
    </recommendedName>
</protein>
<gene>
    <name evidence="3" type="ORF">GCM10007418_15370</name>
</gene>
<keyword evidence="1" id="KW-0143">Chaperone</keyword>
<accession>A0ABQ1PGR6</accession>